<protein>
    <recommendedName>
        <fullName evidence="3">Portal protein</fullName>
    </recommendedName>
</protein>
<evidence type="ECO:0000256" key="1">
    <source>
        <dbReference type="SAM" id="MobiDB-lite"/>
    </source>
</evidence>
<proteinExistence type="predicted"/>
<evidence type="ECO:0000313" key="2">
    <source>
        <dbReference type="EMBL" id="KKM02904.1"/>
    </source>
</evidence>
<sequence>MKILTSKQEQTRQSEIEGLIREVATNESNYDLFTERIAVLELALEDQDWLKLDFSNSKQLGRDALQKINDRARMFWLKNPLIRRATLTQANYVFGQGVEISSDNEDVNEVIQAFIDDQKNKAELTDHETRMIKEIELQLFANIYFVFFTDAMTGKVLIRTIPEYEIHDIIADPEDSKTPLWYKRVHQKSKFDFGSDSQGAGKQVTTYYKDWKSTNEKIQPPKDKIAEDAVIYHVAVNKLSDMKFGVSEVYSALDWSKAYTKFLEDWSTITRSYATFAWNMVSKNKTGVLAAKAKLSTTLSSSQSETNPPPVAGSTLHTTEGSKMEPIKTAGATTKAEDGDKIVHMVSAATGIFFHYLTGDPSTGNLATAKAMELPMQLQFKNRQKLWVGIYTNILNYVIEQNMTATKGKLKGARNAETGNLELVGEENLLLNISFPDILEKDTTNRIDAIIKASTLDGKELSNMIEAKTVARLLLEALGEKDIDEMLDKMFPDGQPVQSTQQIMEEAFDELKEVIKKLNFNGEKVKYNKGDLPNLDLI</sequence>
<gene>
    <name evidence="2" type="ORF">LCGC14_1779780</name>
</gene>
<evidence type="ECO:0008006" key="3">
    <source>
        <dbReference type="Google" id="ProtNLM"/>
    </source>
</evidence>
<dbReference type="AlphaFoldDB" id="A0A0F9GVV9"/>
<reference evidence="2" key="1">
    <citation type="journal article" date="2015" name="Nature">
        <title>Complex archaea that bridge the gap between prokaryotes and eukaryotes.</title>
        <authorList>
            <person name="Spang A."/>
            <person name="Saw J.H."/>
            <person name="Jorgensen S.L."/>
            <person name="Zaremba-Niedzwiedzka K."/>
            <person name="Martijn J."/>
            <person name="Lind A.E."/>
            <person name="van Eijk R."/>
            <person name="Schleper C."/>
            <person name="Guy L."/>
            <person name="Ettema T.J."/>
        </authorList>
    </citation>
    <scope>NUCLEOTIDE SEQUENCE</scope>
</reference>
<dbReference type="EMBL" id="LAZR01016810">
    <property type="protein sequence ID" value="KKM02904.1"/>
    <property type="molecule type" value="Genomic_DNA"/>
</dbReference>
<name>A0A0F9GVV9_9ZZZZ</name>
<comment type="caution">
    <text evidence="2">The sequence shown here is derived from an EMBL/GenBank/DDBJ whole genome shotgun (WGS) entry which is preliminary data.</text>
</comment>
<accession>A0A0F9GVV9</accession>
<organism evidence="2">
    <name type="scientific">marine sediment metagenome</name>
    <dbReference type="NCBI Taxonomy" id="412755"/>
    <lineage>
        <taxon>unclassified sequences</taxon>
        <taxon>metagenomes</taxon>
        <taxon>ecological metagenomes</taxon>
    </lineage>
</organism>
<feature type="region of interest" description="Disordered" evidence="1">
    <location>
        <begin position="299"/>
        <end position="333"/>
    </location>
</feature>